<dbReference type="RefSeq" id="WP_173735592.1">
    <property type="nucleotide sequence ID" value="NZ_JAAITS010000001.1"/>
</dbReference>
<accession>A0ABX2H1E3</accession>
<reference evidence="1 2" key="1">
    <citation type="journal article" date="2020" name="Cell Host Microbe">
        <title>Functional and Genomic Variation between Human-Derived Isolates of Lachnospiraceae Reveals Inter- and Intra-Species Diversity.</title>
        <authorList>
            <person name="Sorbara M.T."/>
            <person name="Littmann E.R."/>
            <person name="Fontana E."/>
            <person name="Moody T.U."/>
            <person name="Kohout C.E."/>
            <person name="Gjonbalaj M."/>
            <person name="Eaton V."/>
            <person name="Seok R."/>
            <person name="Leiner I.M."/>
            <person name="Pamer E.G."/>
        </authorList>
    </citation>
    <scope>NUCLEOTIDE SEQUENCE [LARGE SCALE GENOMIC DNA]</scope>
    <source>
        <strain evidence="1 2">MSK.17.74</strain>
    </source>
</reference>
<keyword evidence="2" id="KW-1185">Reference proteome</keyword>
<proteinExistence type="predicted"/>
<sequence>MPKDPDAGLSLIRIYDQLENYIGKELYFVIENGNETGFSFINVDDFRTSMTEKEVIALQNETMAALITMEDPYKEYIVSSYKEEEIIPFGRTICFDLNGGEGICPAPIRSYDAKAIRLPDGTSMNRANHILLGWAETRNTNVIDPATNEDAYAQIIYMPGSSYPIQDKDVTLYAV</sequence>
<dbReference type="Proteomes" id="UP001644719">
    <property type="component" value="Unassembled WGS sequence"/>
</dbReference>
<name>A0ABX2H1E3_9FIRM</name>
<evidence type="ECO:0000313" key="2">
    <source>
        <dbReference type="Proteomes" id="UP001644719"/>
    </source>
</evidence>
<dbReference type="EMBL" id="JAAITS010000001">
    <property type="protein sequence ID" value="NSG83857.1"/>
    <property type="molecule type" value="Genomic_DNA"/>
</dbReference>
<organism evidence="1 2">
    <name type="scientific">Blautia faecis</name>
    <dbReference type="NCBI Taxonomy" id="871665"/>
    <lineage>
        <taxon>Bacteria</taxon>
        <taxon>Bacillati</taxon>
        <taxon>Bacillota</taxon>
        <taxon>Clostridia</taxon>
        <taxon>Lachnospirales</taxon>
        <taxon>Lachnospiraceae</taxon>
        <taxon>Blautia</taxon>
    </lineage>
</organism>
<gene>
    <name evidence="1" type="ORF">G5B17_00080</name>
</gene>
<protein>
    <submittedName>
        <fullName evidence="1">InlB B-repeat-containing protein</fullName>
    </submittedName>
</protein>
<comment type="caution">
    <text evidence="1">The sequence shown here is derived from an EMBL/GenBank/DDBJ whole genome shotgun (WGS) entry which is preliminary data.</text>
</comment>
<evidence type="ECO:0000313" key="1">
    <source>
        <dbReference type="EMBL" id="NSG83857.1"/>
    </source>
</evidence>